<evidence type="ECO:0000313" key="9">
    <source>
        <dbReference type="EMBL" id="CUQ87876.1"/>
    </source>
</evidence>
<dbReference type="EMBL" id="JAQLXW010000002">
    <property type="protein sequence ID" value="MDB8002797.1"/>
    <property type="molecule type" value="Genomic_DNA"/>
</dbReference>
<name>A0A174ZUY6_9FIRM</name>
<proteinExistence type="inferred from homology"/>
<evidence type="ECO:0000256" key="1">
    <source>
        <dbReference type="ARBA" id="ARBA00004127"/>
    </source>
</evidence>
<evidence type="ECO:0000256" key="3">
    <source>
        <dbReference type="ARBA" id="ARBA00022692"/>
    </source>
</evidence>
<protein>
    <recommendedName>
        <fullName evidence="8">Ion-translocating oxidoreductase complex subunit A</fullName>
        <ecNumber evidence="8">7.-.-.-</ecNumber>
    </recommendedName>
    <alternativeName>
        <fullName evidence="8">Rnf electron transport complex subunit A</fullName>
    </alternativeName>
</protein>
<feature type="transmembrane region" description="Helical" evidence="8">
    <location>
        <begin position="137"/>
        <end position="157"/>
    </location>
</feature>
<keyword evidence="2 8" id="KW-0813">Transport</keyword>
<evidence type="ECO:0000256" key="5">
    <source>
        <dbReference type="ARBA" id="ARBA00022982"/>
    </source>
</evidence>
<dbReference type="PANTHER" id="PTHR30335:SF0">
    <property type="entry name" value="ION-TRANSLOCATING OXIDOREDUCTASE COMPLEX SUBUNIT A"/>
    <property type="match status" value="1"/>
</dbReference>
<evidence type="ECO:0000256" key="6">
    <source>
        <dbReference type="ARBA" id="ARBA00022989"/>
    </source>
</evidence>
<comment type="subcellular location">
    <subcellularLocation>
        <location evidence="8">Cell membrane</location>
        <topology evidence="8">Multi-pass membrane protein</topology>
    </subcellularLocation>
    <subcellularLocation>
        <location evidence="1">Endomembrane system</location>
        <topology evidence="1">Multi-pass membrane protein</topology>
    </subcellularLocation>
</comment>
<dbReference type="Pfam" id="PF02508">
    <property type="entry name" value="Rnf-Nqr"/>
    <property type="match status" value="1"/>
</dbReference>
<dbReference type="Proteomes" id="UP001210809">
    <property type="component" value="Unassembled WGS sequence"/>
</dbReference>
<dbReference type="NCBIfam" id="TIGR01943">
    <property type="entry name" value="rnfA"/>
    <property type="match status" value="1"/>
</dbReference>
<comment type="similarity">
    <text evidence="8">Belongs to the NqrDE/RnfAE family.</text>
</comment>
<keyword evidence="8" id="KW-1003">Cell membrane</keyword>
<organism evidence="9 11">
    <name type="scientific">[Eubacterium] siraeum</name>
    <dbReference type="NCBI Taxonomy" id="39492"/>
    <lineage>
        <taxon>Bacteria</taxon>
        <taxon>Bacillati</taxon>
        <taxon>Bacillota</taxon>
        <taxon>Clostridia</taxon>
        <taxon>Eubacteriales</taxon>
        <taxon>Oscillospiraceae</taxon>
        <taxon>Oscillospiraceae incertae sedis</taxon>
    </lineage>
</organism>
<evidence type="ECO:0000256" key="2">
    <source>
        <dbReference type="ARBA" id="ARBA00022448"/>
    </source>
</evidence>
<dbReference type="InterPro" id="IPR050133">
    <property type="entry name" value="NqrDE/RnfAE_oxidrdctase"/>
</dbReference>
<keyword evidence="7 8" id="KW-0472">Membrane</keyword>
<feature type="transmembrane region" description="Helical" evidence="8">
    <location>
        <begin position="169"/>
        <end position="194"/>
    </location>
</feature>
<evidence type="ECO:0000256" key="8">
    <source>
        <dbReference type="HAMAP-Rule" id="MF_00459"/>
    </source>
</evidence>
<accession>A0A174ZUY6</accession>
<dbReference type="EMBL" id="CZBY01000012">
    <property type="protein sequence ID" value="CUQ87876.1"/>
    <property type="molecule type" value="Genomic_DNA"/>
</dbReference>
<feature type="transmembrane region" description="Helical" evidence="8">
    <location>
        <begin position="44"/>
        <end position="66"/>
    </location>
</feature>
<dbReference type="GO" id="GO:0005886">
    <property type="term" value="C:plasma membrane"/>
    <property type="evidence" value="ECO:0007669"/>
    <property type="project" value="UniProtKB-SubCell"/>
</dbReference>
<feature type="transmembrane region" description="Helical" evidence="8">
    <location>
        <begin position="107"/>
        <end position="125"/>
    </location>
</feature>
<evidence type="ECO:0000256" key="4">
    <source>
        <dbReference type="ARBA" id="ARBA00022967"/>
    </source>
</evidence>
<dbReference type="InterPro" id="IPR003667">
    <property type="entry name" value="NqrDE/RnfAE"/>
</dbReference>
<evidence type="ECO:0000313" key="11">
    <source>
        <dbReference type="Proteomes" id="UP000095662"/>
    </source>
</evidence>
<dbReference type="HAMAP" id="MF_00459">
    <property type="entry name" value="RsxA_RnfA"/>
    <property type="match status" value="1"/>
</dbReference>
<comment type="subunit">
    <text evidence="8">The complex is composed of six subunits: RnfA, RnfB, RnfC, RnfD, RnfE and RnfG.</text>
</comment>
<feature type="transmembrane region" description="Helical" evidence="8">
    <location>
        <begin position="78"/>
        <end position="95"/>
    </location>
</feature>
<dbReference type="PANTHER" id="PTHR30335">
    <property type="entry name" value="INTEGRAL MEMBRANE PROTEIN OF SOXR-REDUCING COMPLEX"/>
    <property type="match status" value="1"/>
</dbReference>
<dbReference type="STRING" id="39492.ERS852540_01610"/>
<feature type="transmembrane region" description="Helical" evidence="8">
    <location>
        <begin position="6"/>
        <end position="32"/>
    </location>
</feature>
<gene>
    <name evidence="9" type="primary">rnfA_2</name>
    <name evidence="8" type="synonym">rnfA</name>
    <name evidence="10" type="synonym">rsxA</name>
    <name evidence="9" type="ORF">ERS852540_01610</name>
    <name evidence="10" type="ORF">PNE09_01820</name>
</gene>
<dbReference type="OrthoDB" id="9803631at2"/>
<keyword evidence="5 8" id="KW-0249">Electron transport</keyword>
<reference evidence="10" key="2">
    <citation type="submission" date="2023-01" db="EMBL/GenBank/DDBJ databases">
        <title>Human gut microbiome strain richness.</title>
        <authorList>
            <person name="Chen-Liaw A."/>
        </authorList>
    </citation>
    <scope>NUCLEOTIDE SEQUENCE</scope>
    <source>
        <strain evidence="10">1001283st1_G1_1001283B150217_161031</strain>
    </source>
</reference>
<dbReference type="EC" id="7.-.-.-" evidence="8"/>
<dbReference type="GO" id="GO:0012505">
    <property type="term" value="C:endomembrane system"/>
    <property type="evidence" value="ECO:0007669"/>
    <property type="project" value="UniProtKB-SubCell"/>
</dbReference>
<dbReference type="AlphaFoldDB" id="A0A174ZUY6"/>
<dbReference type="NCBIfam" id="NF003481">
    <property type="entry name" value="PRK05151.1"/>
    <property type="match status" value="1"/>
</dbReference>
<keyword evidence="3 8" id="KW-0812">Transmembrane</keyword>
<dbReference type="InterPro" id="IPR011293">
    <property type="entry name" value="Ion_transpt_RnfA/RsxA"/>
</dbReference>
<keyword evidence="6 8" id="KW-1133">Transmembrane helix</keyword>
<keyword evidence="4 8" id="KW-1278">Translocase</keyword>
<evidence type="ECO:0000256" key="7">
    <source>
        <dbReference type="ARBA" id="ARBA00023136"/>
    </source>
</evidence>
<reference evidence="9 11" key="1">
    <citation type="submission" date="2015-09" db="EMBL/GenBank/DDBJ databases">
        <authorList>
            <consortium name="Pathogen Informatics"/>
        </authorList>
    </citation>
    <scope>NUCLEOTIDE SEQUENCE [LARGE SCALE GENOMIC DNA]</scope>
    <source>
        <strain evidence="9 11">2789STDY5834928</strain>
    </source>
</reference>
<evidence type="ECO:0000313" key="10">
    <source>
        <dbReference type="EMBL" id="MDB8002797.1"/>
    </source>
</evidence>
<dbReference type="GO" id="GO:0022900">
    <property type="term" value="P:electron transport chain"/>
    <property type="evidence" value="ECO:0007669"/>
    <property type="project" value="UniProtKB-UniRule"/>
</dbReference>
<dbReference type="Proteomes" id="UP000095662">
    <property type="component" value="Unassembled WGS sequence"/>
</dbReference>
<comment type="function">
    <text evidence="8">Part of a membrane-bound complex that couples electron transfer with translocation of ions across the membrane.</text>
</comment>
<dbReference type="PIRSF" id="PIRSF006102">
    <property type="entry name" value="NQR_DE"/>
    <property type="match status" value="1"/>
</dbReference>
<sequence length="200" mass="21436">MEIAKNLMIILLTGILTENFVLSKFLGICPFLGVSKKLDSSIGMGAAVTFVMVCASLVTYPIYYGILVPLGIEYMNTIAFILVIAVFVQLVEMVLKKYMPPLYKSLGVYLPLITTNCAVLGVTLLNLTKDYDLLESVVNSFGAGLGFMIAMIIFSGVRSRLERCDIPKALQGAPITLMAASIVSLAFIGFGGVVDGIFGG</sequence>